<protein>
    <recommendedName>
        <fullName evidence="3">DUF4806 domain-containing protein</fullName>
    </recommendedName>
</protein>
<sequence length="167" mass="18449">MVHVGATFKRGEKKIDALVQAKRHPLMLEGFGHSKVGILYQSTALRVVLTKLQGIGEKQAQVLSLLRQQAQDVCLPVTSDDLPVHFMEDLKLLDEKLADDAEFAKLVKILGFRGRKDIADSTRKVLSGLMATGLARQLNWRGGQLKTSITDTPLVLQLIFDNVSSTK</sequence>
<evidence type="ECO:0008006" key="3">
    <source>
        <dbReference type="Google" id="ProtNLM"/>
    </source>
</evidence>
<dbReference type="EMBL" id="JAFNEN010000559">
    <property type="protein sequence ID" value="KAG8180606.1"/>
    <property type="molecule type" value="Genomic_DNA"/>
</dbReference>
<accession>A0AAV6U9D4</accession>
<evidence type="ECO:0000313" key="1">
    <source>
        <dbReference type="EMBL" id="KAG8180606.1"/>
    </source>
</evidence>
<dbReference type="AlphaFoldDB" id="A0AAV6U9D4"/>
<gene>
    <name evidence="1" type="ORF">JTE90_018224</name>
</gene>
<comment type="caution">
    <text evidence="1">The sequence shown here is derived from an EMBL/GenBank/DDBJ whole genome shotgun (WGS) entry which is preliminary data.</text>
</comment>
<dbReference type="PANTHER" id="PTHR34153:SF2">
    <property type="entry name" value="SI:CH211-262H13.3-RELATED"/>
    <property type="match status" value="1"/>
</dbReference>
<dbReference type="Proteomes" id="UP000827092">
    <property type="component" value="Unassembled WGS sequence"/>
</dbReference>
<proteinExistence type="predicted"/>
<name>A0AAV6U9D4_9ARAC</name>
<reference evidence="1 2" key="1">
    <citation type="journal article" date="2022" name="Nat. Ecol. Evol.">
        <title>A masculinizing supergene underlies an exaggerated male reproductive morph in a spider.</title>
        <authorList>
            <person name="Hendrickx F."/>
            <person name="De Corte Z."/>
            <person name="Sonet G."/>
            <person name="Van Belleghem S.M."/>
            <person name="Kostlbacher S."/>
            <person name="Vangestel C."/>
        </authorList>
    </citation>
    <scope>NUCLEOTIDE SEQUENCE [LARGE SCALE GENOMIC DNA]</scope>
    <source>
        <strain evidence="1">W744_W776</strain>
    </source>
</reference>
<evidence type="ECO:0000313" key="2">
    <source>
        <dbReference type="Proteomes" id="UP000827092"/>
    </source>
</evidence>
<keyword evidence="2" id="KW-1185">Reference proteome</keyword>
<dbReference type="PANTHER" id="PTHR34153">
    <property type="entry name" value="SI:CH211-262H13.3-RELATED-RELATED"/>
    <property type="match status" value="1"/>
</dbReference>
<organism evidence="1 2">
    <name type="scientific">Oedothorax gibbosus</name>
    <dbReference type="NCBI Taxonomy" id="931172"/>
    <lineage>
        <taxon>Eukaryota</taxon>
        <taxon>Metazoa</taxon>
        <taxon>Ecdysozoa</taxon>
        <taxon>Arthropoda</taxon>
        <taxon>Chelicerata</taxon>
        <taxon>Arachnida</taxon>
        <taxon>Araneae</taxon>
        <taxon>Araneomorphae</taxon>
        <taxon>Entelegynae</taxon>
        <taxon>Araneoidea</taxon>
        <taxon>Linyphiidae</taxon>
        <taxon>Erigoninae</taxon>
        <taxon>Oedothorax</taxon>
    </lineage>
</organism>